<sequence length="164" mass="18303">MERDDMSTRNVVEERNKNLLHISTQGDISLSAHVLHDDVPPAEAGMQSPMYKFLEAIETFTSACTDAYKGPLLWAKEEKLSLTCPRELLHHLRQQPCWRSGASFEWAKQLNGGFMNIKTAHSSGTDSSLVQVAASPEATTLWSVSRGKFGCKRNIECNDANKHL</sequence>
<dbReference type="Gramene" id="TVU21074">
    <property type="protein sequence ID" value="TVU21074"/>
    <property type="gene ID" value="EJB05_30687"/>
</dbReference>
<reference evidence="1 2" key="1">
    <citation type="journal article" date="2019" name="Sci. Rep.">
        <title>A high-quality genome of Eragrostis curvula grass provides insights into Poaceae evolution and supports new strategies to enhance forage quality.</title>
        <authorList>
            <person name="Carballo J."/>
            <person name="Santos B.A.C.M."/>
            <person name="Zappacosta D."/>
            <person name="Garbus I."/>
            <person name="Selva J.P."/>
            <person name="Gallo C.A."/>
            <person name="Diaz A."/>
            <person name="Albertini E."/>
            <person name="Caccamo M."/>
            <person name="Echenique V."/>
        </authorList>
    </citation>
    <scope>NUCLEOTIDE SEQUENCE [LARGE SCALE GENOMIC DNA]</scope>
    <source>
        <strain evidence="2">cv. Victoria</strain>
        <tissue evidence="1">Leaf</tissue>
    </source>
</reference>
<dbReference type="AlphaFoldDB" id="A0A5J9UC65"/>
<gene>
    <name evidence="1" type="ORF">EJB05_30687</name>
</gene>
<accession>A0A5J9UC65</accession>
<proteinExistence type="predicted"/>
<evidence type="ECO:0000313" key="1">
    <source>
        <dbReference type="EMBL" id="TVU21074.1"/>
    </source>
</evidence>
<comment type="caution">
    <text evidence="1">The sequence shown here is derived from an EMBL/GenBank/DDBJ whole genome shotgun (WGS) entry which is preliminary data.</text>
</comment>
<protein>
    <submittedName>
        <fullName evidence="1">Uncharacterized protein</fullName>
    </submittedName>
</protein>
<dbReference type="EMBL" id="RWGY01000026">
    <property type="protein sequence ID" value="TVU21074.1"/>
    <property type="molecule type" value="Genomic_DNA"/>
</dbReference>
<feature type="non-terminal residue" evidence="1">
    <location>
        <position position="1"/>
    </location>
</feature>
<evidence type="ECO:0000313" key="2">
    <source>
        <dbReference type="Proteomes" id="UP000324897"/>
    </source>
</evidence>
<organism evidence="1 2">
    <name type="scientific">Eragrostis curvula</name>
    <name type="common">weeping love grass</name>
    <dbReference type="NCBI Taxonomy" id="38414"/>
    <lineage>
        <taxon>Eukaryota</taxon>
        <taxon>Viridiplantae</taxon>
        <taxon>Streptophyta</taxon>
        <taxon>Embryophyta</taxon>
        <taxon>Tracheophyta</taxon>
        <taxon>Spermatophyta</taxon>
        <taxon>Magnoliopsida</taxon>
        <taxon>Liliopsida</taxon>
        <taxon>Poales</taxon>
        <taxon>Poaceae</taxon>
        <taxon>PACMAD clade</taxon>
        <taxon>Chloridoideae</taxon>
        <taxon>Eragrostideae</taxon>
        <taxon>Eragrostidinae</taxon>
        <taxon>Eragrostis</taxon>
    </lineage>
</organism>
<keyword evidence="2" id="KW-1185">Reference proteome</keyword>
<dbReference type="Proteomes" id="UP000324897">
    <property type="component" value="Unassembled WGS sequence"/>
</dbReference>
<name>A0A5J9UC65_9POAL</name>